<accession>A0ACA9N205</accession>
<keyword evidence="2" id="KW-1185">Reference proteome</keyword>
<evidence type="ECO:0000313" key="1">
    <source>
        <dbReference type="EMBL" id="CAG8627624.1"/>
    </source>
</evidence>
<dbReference type="Proteomes" id="UP000789920">
    <property type="component" value="Unassembled WGS sequence"/>
</dbReference>
<protein>
    <submittedName>
        <fullName evidence="1">36470_t:CDS:1</fullName>
    </submittedName>
</protein>
<dbReference type="EMBL" id="CAJVQC010011468">
    <property type="protein sequence ID" value="CAG8627624.1"/>
    <property type="molecule type" value="Genomic_DNA"/>
</dbReference>
<comment type="caution">
    <text evidence="1">The sequence shown here is derived from an EMBL/GenBank/DDBJ whole genome shotgun (WGS) entry which is preliminary data.</text>
</comment>
<organism evidence="1 2">
    <name type="scientific">Racocetra persica</name>
    <dbReference type="NCBI Taxonomy" id="160502"/>
    <lineage>
        <taxon>Eukaryota</taxon>
        <taxon>Fungi</taxon>
        <taxon>Fungi incertae sedis</taxon>
        <taxon>Mucoromycota</taxon>
        <taxon>Glomeromycotina</taxon>
        <taxon>Glomeromycetes</taxon>
        <taxon>Diversisporales</taxon>
        <taxon>Gigasporaceae</taxon>
        <taxon>Racocetra</taxon>
    </lineage>
</organism>
<name>A0ACA9N205_9GLOM</name>
<sequence>FYYLSISEAALLNNETFLDIHKVDKKFIEQVQTFQKYVSEIDNSQPSIDKCIYVDDDIITFDQYIEY</sequence>
<reference evidence="1" key="1">
    <citation type="submission" date="2021-06" db="EMBL/GenBank/DDBJ databases">
        <authorList>
            <person name="Kallberg Y."/>
            <person name="Tangrot J."/>
            <person name="Rosling A."/>
        </authorList>
    </citation>
    <scope>NUCLEOTIDE SEQUENCE</scope>
    <source>
        <strain evidence="1">MA461A</strain>
    </source>
</reference>
<proteinExistence type="predicted"/>
<gene>
    <name evidence="1" type="ORF">RPERSI_LOCUS6969</name>
</gene>
<evidence type="ECO:0000313" key="2">
    <source>
        <dbReference type="Proteomes" id="UP000789920"/>
    </source>
</evidence>
<feature type="non-terminal residue" evidence="1">
    <location>
        <position position="1"/>
    </location>
</feature>